<dbReference type="AlphaFoldDB" id="A0AAD9EVN8"/>
<organism evidence="1 2">
    <name type="scientific">Dissostichus eleginoides</name>
    <name type="common">Patagonian toothfish</name>
    <name type="synonym">Dissostichus amissus</name>
    <dbReference type="NCBI Taxonomy" id="100907"/>
    <lineage>
        <taxon>Eukaryota</taxon>
        <taxon>Metazoa</taxon>
        <taxon>Chordata</taxon>
        <taxon>Craniata</taxon>
        <taxon>Vertebrata</taxon>
        <taxon>Euteleostomi</taxon>
        <taxon>Actinopterygii</taxon>
        <taxon>Neopterygii</taxon>
        <taxon>Teleostei</taxon>
        <taxon>Neoteleostei</taxon>
        <taxon>Acanthomorphata</taxon>
        <taxon>Eupercaria</taxon>
        <taxon>Perciformes</taxon>
        <taxon>Notothenioidei</taxon>
        <taxon>Nototheniidae</taxon>
        <taxon>Dissostichus</taxon>
    </lineage>
</organism>
<reference evidence="1" key="1">
    <citation type="submission" date="2023-04" db="EMBL/GenBank/DDBJ databases">
        <title>Chromosome-level genome of Chaenocephalus aceratus.</title>
        <authorList>
            <person name="Park H."/>
        </authorList>
    </citation>
    <scope>NUCLEOTIDE SEQUENCE</scope>
    <source>
        <strain evidence="1">DE</strain>
        <tissue evidence="1">Muscle</tissue>
    </source>
</reference>
<evidence type="ECO:0000313" key="2">
    <source>
        <dbReference type="Proteomes" id="UP001228049"/>
    </source>
</evidence>
<evidence type="ECO:0000313" key="1">
    <source>
        <dbReference type="EMBL" id="KAK1883128.1"/>
    </source>
</evidence>
<gene>
    <name evidence="1" type="ORF">KUDE01_023903</name>
</gene>
<comment type="caution">
    <text evidence="1">The sequence shown here is derived from an EMBL/GenBank/DDBJ whole genome shotgun (WGS) entry which is preliminary data.</text>
</comment>
<dbReference type="Proteomes" id="UP001228049">
    <property type="component" value="Unassembled WGS sequence"/>
</dbReference>
<keyword evidence="2" id="KW-1185">Reference proteome</keyword>
<protein>
    <submittedName>
        <fullName evidence="1">Bifunctional lysine-specific demethylase and histidyl-hydroxylase NO66</fullName>
    </submittedName>
</protein>
<sequence>MTFVRQGFAPTNEVRAITREPPPVILHSESRVSFRSLAPRVTADCLLSRLSPRRCLKASTLGLLGVTFHAGDRTFVPSWKADLL</sequence>
<accession>A0AAD9EVN8</accession>
<proteinExistence type="predicted"/>
<dbReference type="EMBL" id="JASDAP010000023">
    <property type="protein sequence ID" value="KAK1883128.1"/>
    <property type="molecule type" value="Genomic_DNA"/>
</dbReference>
<name>A0AAD9EVN8_DISEL</name>